<feature type="region of interest" description="Disordered" evidence="1">
    <location>
        <begin position="1"/>
        <end position="32"/>
    </location>
</feature>
<dbReference type="Proteomes" id="UP001515660">
    <property type="component" value="Unassembled WGS sequence"/>
</dbReference>
<accession>A0ABX0G7J4</accession>
<name>A0ABX0G7J4_9RHOB</name>
<dbReference type="EMBL" id="JAANHS010000005">
    <property type="protein sequence ID" value="NHB76842.1"/>
    <property type="molecule type" value="Genomic_DNA"/>
</dbReference>
<feature type="compositionally biased region" description="Low complexity" evidence="1">
    <location>
        <begin position="1"/>
        <end position="17"/>
    </location>
</feature>
<reference evidence="2 3" key="1">
    <citation type="journal article" date="2022" name="Microorganisms">
        <title>Genome Sequence and Characterization of a Xanthorhodopsin-Containing, Aerobic Anoxygenic Phototrophic Rhodobacter Species, Isolated from Mesophilic Conditions at Yellowstone National Park.</title>
        <authorList>
            <person name="Kyndt J.A."/>
            <person name="Robertson S."/>
            <person name="Shoffstall I.B."/>
            <person name="Ramaley R.F."/>
            <person name="Meyer T.E."/>
        </authorList>
    </citation>
    <scope>NUCLEOTIDE SEQUENCE [LARGE SCALE GENOMIC DNA]</scope>
    <source>
        <strain evidence="2 3">M37P</strain>
    </source>
</reference>
<sequence>MSSPTSDPASGPAAAAPTRFRTGGLSPRKPTRFRFRPEAEARAALAADLDLLALHALELTGEIRPVGRDELLLVAQLTARADQPCGITLAPVPALIDEPVQRRYVAGLAAPEGDEVEMPEDDTTEPMPEVIDLAEIAAEALALSLPLYPRAPGADFGQALHAAEGVTPLSDRDLKPFAGLQDLAAKLAAKADPGPEEG</sequence>
<evidence type="ECO:0000313" key="2">
    <source>
        <dbReference type="EMBL" id="NHB76842.1"/>
    </source>
</evidence>
<protein>
    <submittedName>
        <fullName evidence="2">DUF177 domain-containing protein</fullName>
    </submittedName>
</protein>
<gene>
    <name evidence="2" type="ORF">G8O29_08825</name>
</gene>
<evidence type="ECO:0000313" key="3">
    <source>
        <dbReference type="Proteomes" id="UP001515660"/>
    </source>
</evidence>
<dbReference type="RefSeq" id="WP_166402872.1">
    <property type="nucleotide sequence ID" value="NZ_JAANHS010000005.1"/>
</dbReference>
<evidence type="ECO:0000256" key="1">
    <source>
        <dbReference type="SAM" id="MobiDB-lite"/>
    </source>
</evidence>
<comment type="caution">
    <text evidence="2">The sequence shown here is derived from an EMBL/GenBank/DDBJ whole genome shotgun (WGS) entry which is preliminary data.</text>
</comment>
<dbReference type="Pfam" id="PF02620">
    <property type="entry name" value="YceD"/>
    <property type="match status" value="1"/>
</dbReference>
<organism evidence="2 3">
    <name type="scientific">Rhodobacter calidifons</name>
    <dbReference type="NCBI Taxonomy" id="2715277"/>
    <lineage>
        <taxon>Bacteria</taxon>
        <taxon>Pseudomonadati</taxon>
        <taxon>Pseudomonadota</taxon>
        <taxon>Alphaproteobacteria</taxon>
        <taxon>Rhodobacterales</taxon>
        <taxon>Rhodobacter group</taxon>
        <taxon>Rhodobacter</taxon>
    </lineage>
</organism>
<dbReference type="InterPro" id="IPR003772">
    <property type="entry name" value="YceD"/>
</dbReference>
<proteinExistence type="predicted"/>
<keyword evidence="3" id="KW-1185">Reference proteome</keyword>